<name>A0A3N0ES75_SINP1</name>
<keyword evidence="4" id="KW-1185">Reference proteome</keyword>
<dbReference type="AlphaFoldDB" id="A0A3N0ES75"/>
<dbReference type="InterPro" id="IPR032740">
    <property type="entry name" value="GxDLY"/>
</dbReference>
<comment type="caution">
    <text evidence="3">The sequence shown here is derived from an EMBL/GenBank/DDBJ whole genome shotgun (WGS) entry which is preliminary data.</text>
</comment>
<dbReference type="Pfam" id="PF14606">
    <property type="entry name" value="Lipase_GDSL_3"/>
    <property type="match status" value="1"/>
</dbReference>
<protein>
    <submittedName>
        <fullName evidence="3">Hydrolase</fullName>
    </submittedName>
</protein>
<evidence type="ECO:0000313" key="3">
    <source>
        <dbReference type="EMBL" id="RNL90716.1"/>
    </source>
</evidence>
<keyword evidence="3" id="KW-0378">Hydrolase</keyword>
<dbReference type="InterPro" id="IPR036514">
    <property type="entry name" value="SGNH_hydro_sf"/>
</dbReference>
<proteinExistence type="predicted"/>
<feature type="domain" description="SGNH hydrolase-type esterase N-terminal" evidence="2">
    <location>
        <begin position="33"/>
        <end position="173"/>
    </location>
</feature>
<dbReference type="PANTHER" id="PTHR30383">
    <property type="entry name" value="THIOESTERASE 1/PROTEASE 1/LYSOPHOSPHOLIPASE L1"/>
    <property type="match status" value="1"/>
</dbReference>
<dbReference type="Proteomes" id="UP000267469">
    <property type="component" value="Unassembled WGS sequence"/>
</dbReference>
<dbReference type="Gene3D" id="3.40.50.1110">
    <property type="entry name" value="SGNH hydrolase"/>
    <property type="match status" value="1"/>
</dbReference>
<dbReference type="InterPro" id="IPR013830">
    <property type="entry name" value="SGNH_hydro"/>
</dbReference>
<sequence>MDFLMKNTRIIFGIAVFLCMMPSVTGQEKQARYTNGSELTVLGISGAGDPVSFHRVDSANLNGLPSTVKKLAKNPAGAAILFRTDSRFIKVKWRLENYKIWWNMSPLTVNGTDLYGWNGKSWQYVASARPSDAENETVVIRNMDGKMRHYMMYLPLYSTLKSIAVGIENGATIQKADPEFLPEHRIAIYGSSITQGASASRPGMAYPSVIGRALNAEVYNFGFSGSGKMEPGAADFLKKSDADVYILDCVPNPSPEEIRSRTVPFVKRLRKAQPDTPLVMVESVFREHGHWDLETGKRVRAQNRAFHDAYKQLINSGEKNLYYIRGDELTGSDHEATSDGTHLSDIGHHRMAQHLIPVIKKLLRTGK</sequence>
<dbReference type="Gene3D" id="2.60.120.260">
    <property type="entry name" value="Galactose-binding domain-like"/>
    <property type="match status" value="1"/>
</dbReference>
<dbReference type="OrthoDB" id="5624617at2"/>
<evidence type="ECO:0000259" key="1">
    <source>
        <dbReference type="Pfam" id="PF14606"/>
    </source>
</evidence>
<evidence type="ECO:0000313" key="4">
    <source>
        <dbReference type="Proteomes" id="UP000267469"/>
    </source>
</evidence>
<feature type="domain" description="SGNH hydrolase-type esterase" evidence="1">
    <location>
        <begin position="184"/>
        <end position="360"/>
    </location>
</feature>
<dbReference type="InterPro" id="IPR051532">
    <property type="entry name" value="Ester_Hydrolysis_Enzymes"/>
</dbReference>
<dbReference type="GO" id="GO:0016788">
    <property type="term" value="F:hydrolase activity, acting on ester bonds"/>
    <property type="evidence" value="ECO:0007669"/>
    <property type="project" value="UniProtKB-ARBA"/>
</dbReference>
<dbReference type="Pfam" id="PF14607">
    <property type="entry name" value="GxDLY"/>
    <property type="match status" value="1"/>
</dbReference>
<dbReference type="PANTHER" id="PTHR30383:SF29">
    <property type="entry name" value="SGNH HYDROLASE-TYPE ESTERASE DOMAIN-CONTAINING PROTEIN"/>
    <property type="match status" value="1"/>
</dbReference>
<dbReference type="EMBL" id="RJTM01000029">
    <property type="protein sequence ID" value="RNL90716.1"/>
    <property type="molecule type" value="Genomic_DNA"/>
</dbReference>
<reference evidence="3 4" key="1">
    <citation type="submission" date="2018-10" db="EMBL/GenBank/DDBJ databases">
        <title>Sinomicrobium pectinilyticum sp. nov., a pectinase-producing bacterium isolated from alkaline and saline soil, and emended description of the genus Sinomicrobium.</title>
        <authorList>
            <person name="Cheng B."/>
            <person name="Li C."/>
            <person name="Lai Q."/>
            <person name="Du M."/>
            <person name="Shao Z."/>
            <person name="Xu P."/>
            <person name="Yang C."/>
        </authorList>
    </citation>
    <scope>NUCLEOTIDE SEQUENCE [LARGE SCALE GENOMIC DNA]</scope>
    <source>
        <strain evidence="3 4">5DNS001</strain>
    </source>
</reference>
<evidence type="ECO:0000259" key="2">
    <source>
        <dbReference type="Pfam" id="PF14607"/>
    </source>
</evidence>
<gene>
    <name evidence="3" type="ORF">ED312_05960</name>
</gene>
<dbReference type="SUPFAM" id="SSF52266">
    <property type="entry name" value="SGNH hydrolase"/>
    <property type="match status" value="1"/>
</dbReference>
<accession>A0A3N0ES75</accession>
<organism evidence="3 4">
    <name type="scientific">Sinomicrobium pectinilyticum</name>
    <dbReference type="NCBI Taxonomy" id="1084421"/>
    <lineage>
        <taxon>Bacteria</taxon>
        <taxon>Pseudomonadati</taxon>
        <taxon>Bacteroidota</taxon>
        <taxon>Flavobacteriia</taxon>
        <taxon>Flavobacteriales</taxon>
        <taxon>Flavobacteriaceae</taxon>
        <taxon>Sinomicrobium</taxon>
    </lineage>
</organism>